<feature type="coiled-coil region" evidence="3">
    <location>
        <begin position="242"/>
        <end position="301"/>
    </location>
</feature>
<feature type="coiled-coil region" evidence="3">
    <location>
        <begin position="379"/>
        <end position="420"/>
    </location>
</feature>
<evidence type="ECO:0000256" key="3">
    <source>
        <dbReference type="SAM" id="Coils"/>
    </source>
</evidence>
<evidence type="ECO:0000256" key="2">
    <source>
        <dbReference type="ARBA" id="ARBA00023054"/>
    </source>
</evidence>
<evidence type="ECO:0000313" key="5">
    <source>
        <dbReference type="EMBL" id="KAF9598414.1"/>
    </source>
</evidence>
<dbReference type="PANTHER" id="PTHR34224">
    <property type="entry name" value="INTERACTOR OF CONSTITUTIVE ACTIVE ROPS 2, CHLOROPLASTIC-RELATED"/>
    <property type="match status" value="1"/>
</dbReference>
<sequence length="704" mass="79461">MQKPKARCGTLEVPQKTSPATPRTARQLKATGSEAGSTSSQPTSRTPKDRSPKVAERKSPRSPASERKRPSRISELESQLAQLQEDLKNTKDQLGSSESCQRQAQQEAEEVKNLLTALSGKHEESQHQLLALSASEEDRLKELHKISQERDKAWESELDAVQKQYSVESETLSSALNEIERLKFQLEMVVDSESVQTKYAEKTQTELQSLQLDLAKTHSVIENLIVELSNCKKLEAEAQEMVSDTLRQLETAKRTVETMRSEGINTTNAVSLDLEQSRTRVNALEELVSRLQVDLANARRNHVGDTVVDNQQSIEIGETQGSEQLRVELISLKLEVGDLRSALEATEIKYQEEQTQGTIRINSAYELVEQVKSKADLREAELESELKRTKAHIEELKANLMDKETELQSILEENEVLSKKIEKTVSIQRDPELEMEANKSRADIADLKVSLMDKETKLQMISEENEMLKSEIKRRETESAINGKAFAESEARRAAEKEALVKLKYVSEEAEKSSRRAERATEQLEAAQAANAEMEAELRKLKVHSDQWRKAAEAAAAVLSAGNNAKCMDRSGSLDSNYHPVTGKICSPYSEDMDDDSPKKKNMLKKLGTWIGWARPHFVTVEFVIWYRLQRFEVSQEFDFSFSSLEAGCVWVVFAELPLSSTTVQISVFVSTPNAMVYRYLDAGWSFVHWRDESAGCKMVADWR</sequence>
<organism evidence="5 6">
    <name type="scientific">Coptis chinensis</name>
    <dbReference type="NCBI Taxonomy" id="261450"/>
    <lineage>
        <taxon>Eukaryota</taxon>
        <taxon>Viridiplantae</taxon>
        <taxon>Streptophyta</taxon>
        <taxon>Embryophyta</taxon>
        <taxon>Tracheophyta</taxon>
        <taxon>Spermatophyta</taxon>
        <taxon>Magnoliopsida</taxon>
        <taxon>Ranunculales</taxon>
        <taxon>Ranunculaceae</taxon>
        <taxon>Coptidoideae</taxon>
        <taxon>Coptis</taxon>
    </lineage>
</organism>
<comment type="caution">
    <text evidence="5">The sequence shown here is derived from an EMBL/GenBank/DDBJ whole genome shotgun (WGS) entry which is preliminary data.</text>
</comment>
<feature type="compositionally biased region" description="Basic and acidic residues" evidence="4">
    <location>
        <begin position="46"/>
        <end position="75"/>
    </location>
</feature>
<dbReference type="InterPro" id="IPR029688">
    <property type="entry name" value="ICR"/>
</dbReference>
<keyword evidence="6" id="KW-1185">Reference proteome</keyword>
<gene>
    <name evidence="5" type="ORF">IFM89_027847</name>
</gene>
<feature type="compositionally biased region" description="Polar residues" evidence="4">
    <location>
        <begin position="34"/>
        <end position="45"/>
    </location>
</feature>
<dbReference type="PANTHER" id="PTHR34224:SF4">
    <property type="entry name" value="INTERACTOR OF CONSTITUTIVE ACTIVE ROPS 2, CHLOROPLASTIC"/>
    <property type="match status" value="1"/>
</dbReference>
<comment type="similarity">
    <text evidence="1">Belongs to the ICR family.</text>
</comment>
<evidence type="ECO:0000313" key="6">
    <source>
        <dbReference type="Proteomes" id="UP000631114"/>
    </source>
</evidence>
<evidence type="ECO:0000256" key="4">
    <source>
        <dbReference type="SAM" id="MobiDB-lite"/>
    </source>
</evidence>
<dbReference type="EMBL" id="JADFTS010000007">
    <property type="protein sequence ID" value="KAF9598414.1"/>
    <property type="molecule type" value="Genomic_DNA"/>
</dbReference>
<feature type="coiled-coil region" evidence="3">
    <location>
        <begin position="451"/>
        <end position="478"/>
    </location>
</feature>
<dbReference type="Proteomes" id="UP000631114">
    <property type="component" value="Unassembled WGS sequence"/>
</dbReference>
<dbReference type="AlphaFoldDB" id="A0A835HHE4"/>
<feature type="coiled-coil region" evidence="3">
    <location>
        <begin position="503"/>
        <end position="551"/>
    </location>
</feature>
<evidence type="ECO:0008006" key="7">
    <source>
        <dbReference type="Google" id="ProtNLM"/>
    </source>
</evidence>
<accession>A0A835HHE4</accession>
<keyword evidence="2 3" id="KW-0175">Coiled coil</keyword>
<reference evidence="5 6" key="1">
    <citation type="submission" date="2020-10" db="EMBL/GenBank/DDBJ databases">
        <title>The Coptis chinensis genome and diversification of protoberbering-type alkaloids.</title>
        <authorList>
            <person name="Wang B."/>
            <person name="Shu S."/>
            <person name="Song C."/>
            <person name="Liu Y."/>
        </authorList>
    </citation>
    <scope>NUCLEOTIDE SEQUENCE [LARGE SCALE GENOMIC DNA]</scope>
    <source>
        <strain evidence="5">HL-2020</strain>
        <tissue evidence="5">Leaf</tissue>
    </source>
</reference>
<evidence type="ECO:0000256" key="1">
    <source>
        <dbReference type="ARBA" id="ARBA00009778"/>
    </source>
</evidence>
<protein>
    <recommendedName>
        <fullName evidence="7">Interactor of constitutive active ROPs 2, chloroplastic</fullName>
    </recommendedName>
</protein>
<dbReference type="OrthoDB" id="1932291at2759"/>
<feature type="region of interest" description="Disordered" evidence="4">
    <location>
        <begin position="1"/>
        <end position="107"/>
    </location>
</feature>
<proteinExistence type="inferred from homology"/>
<name>A0A835HHE4_9MAGN</name>
<feature type="compositionally biased region" description="Polar residues" evidence="4">
    <location>
        <begin position="92"/>
        <end position="106"/>
    </location>
</feature>